<keyword evidence="1" id="KW-0175">Coiled coil</keyword>
<feature type="transmembrane region" description="Helical" evidence="2">
    <location>
        <begin position="567"/>
        <end position="595"/>
    </location>
</feature>
<evidence type="ECO:0000256" key="2">
    <source>
        <dbReference type="SAM" id="Phobius"/>
    </source>
</evidence>
<evidence type="ECO:0000256" key="1">
    <source>
        <dbReference type="SAM" id="Coils"/>
    </source>
</evidence>
<protein>
    <submittedName>
        <fullName evidence="3">TMP repeat protein</fullName>
    </submittedName>
</protein>
<feature type="coiled-coil region" evidence="1">
    <location>
        <begin position="19"/>
        <end position="130"/>
    </location>
</feature>
<feature type="transmembrane region" description="Helical" evidence="2">
    <location>
        <begin position="616"/>
        <end position="635"/>
    </location>
</feature>
<dbReference type="Proteomes" id="UP000002299">
    <property type="component" value="Segment"/>
</dbReference>
<sequence>MADRIKGITIEIGGNTIGLQKALQEVNQKSRELSKELRDVERLLKFDPGNVEAVAQKQQILAKQIETTTEKLNQLRAAQSQVEEQFHKGEIGEQQYRNFRREIEYTEAQLNKYKQSLQALKDEQEAAGAATQRLEALFKATGKSVDDFADTLGSKLVNAIKSGKASSTQLEDALDKIGQAALGVNADLDKMRQALDQLASGAKLDKVKKDLDEIAKAASDAEKDVQGLGDTLSNVAGGLAAGGGLAGAINQALDTSRLNTKIDISFNVPEESKKAVKDAVNTIKAYGIDAETALEGVRRQWALNADASDETNKKIIEGAGMIASAYSGIDFTELIQEINEISGELKISDEQALGLVNSLLKIGFPPDQLDIIAEYGQQLRRAGYDAQEIQAIFAAGIDTGTWNIDNLLDGLKEGRIRLAEFGQGVDKATAELLKGTGISTAQLQEWGQAVAAGGEQGQKAMFEVAKALAGIKDETTQNALGVKIFGTMWEDQGTNISETILNMGKHLAGAKQNQDELNDSISKINADPAVKFQKALGDLKTALEPLLSVIASVVGAIASWMSANPQLAATITAIVASVGIFAGALMALAPILYSIQNVLPIITKMLPMLGNAFKAMTGPIGLAITVLTLLVPVIIKNWEPIKEFFSKLWDGIKKIFETTVNAIGSFLSSAWEGIRAAAQAVWNGIKAYFETVLNVYKTIFTVAWNAIRTAVVAIWNGLKTTAITVFDALKNAISNAWNAVKTVTTTVWNAIKSMVTSVMNGIQQAISTAINAVKNIVTAAWNAIKSLTSSVWNSIKSFVMTHVNAIRDAVPTAFEAMKNRIASVWEGVKNVIKAPLNAVISIINSFIGRLNTLKIPDWVPGVGGKGINIPKIPMLAKGTDYFRGGYAIVGEQGPELVQLPRGSKVYPNTETMGMLGGNISINIQNMTVRDERDIEKISRELYVLIERSKRSRGSR</sequence>
<accession>A6XMK6</accession>
<evidence type="ECO:0000313" key="3">
    <source>
        <dbReference type="EMBL" id="ABJ09629.1"/>
    </source>
</evidence>
<keyword evidence="2" id="KW-0472">Membrane</keyword>
<dbReference type="RefSeq" id="YP_001425613.1">
    <property type="nucleotide sequence ID" value="NC_009737.2"/>
</dbReference>
<organism evidence="3 4">
    <name type="scientific">Bacillus phage 1</name>
    <dbReference type="NCBI Taxonomy" id="2785079"/>
    <lineage>
        <taxon>Viruses</taxon>
        <taxon>Duplodnaviria</taxon>
        <taxon>Heunggongvirae</taxon>
        <taxon>Uroviricota</taxon>
        <taxon>Caudoviricetes</taxon>
        <taxon>Svunavirus</taxon>
        <taxon>Svunavirus sv1</taxon>
    </lineage>
</organism>
<dbReference type="KEGG" id="vg:5469548"/>
<dbReference type="SUPFAM" id="SSF48371">
    <property type="entry name" value="ARM repeat"/>
    <property type="match status" value="1"/>
</dbReference>
<name>A6XMK6_9CAUD</name>
<dbReference type="EMBL" id="DQ840344">
    <property type="protein sequence ID" value="ABJ09629.1"/>
    <property type="molecule type" value="Genomic_DNA"/>
</dbReference>
<evidence type="ECO:0000313" key="4">
    <source>
        <dbReference type="Proteomes" id="UP000002299"/>
    </source>
</evidence>
<dbReference type="InterPro" id="IPR016024">
    <property type="entry name" value="ARM-type_fold"/>
</dbReference>
<dbReference type="Gene3D" id="1.20.120.20">
    <property type="entry name" value="Apolipoprotein"/>
    <property type="match status" value="1"/>
</dbReference>
<keyword evidence="4" id="KW-1185">Reference proteome</keyword>
<proteinExistence type="predicted"/>
<reference evidence="3" key="1">
    <citation type="submission" date="2008-06" db="EMBL/GenBank/DDBJ databases">
        <title>A novel thermophilic bacteriophage bv1 isolated from a hot spring.</title>
        <authorList>
            <person name="Liu B."/>
            <person name="Zhang X."/>
        </authorList>
    </citation>
    <scope>NUCLEOTIDE SEQUENCE [LARGE SCALE GENOMIC DNA]</scope>
</reference>
<keyword evidence="2" id="KW-1133">Transmembrane helix</keyword>
<dbReference type="PANTHER" id="PTHR37813">
    <property type="entry name" value="FELS-2 PROPHAGE PROTEIN"/>
    <property type="match status" value="1"/>
</dbReference>
<dbReference type="PANTHER" id="PTHR37813:SF1">
    <property type="entry name" value="FELS-2 PROPHAGE PROTEIN"/>
    <property type="match status" value="1"/>
</dbReference>
<keyword evidence="2" id="KW-0812">Transmembrane</keyword>
<dbReference type="GeneID" id="5469548"/>